<proteinExistence type="predicted"/>
<organism evidence="1 2">
    <name type="scientific">Callosobruchus maculatus</name>
    <name type="common">Southern cowpea weevil</name>
    <name type="synonym">Pulse bruchid</name>
    <dbReference type="NCBI Taxonomy" id="64391"/>
    <lineage>
        <taxon>Eukaryota</taxon>
        <taxon>Metazoa</taxon>
        <taxon>Ecdysozoa</taxon>
        <taxon>Arthropoda</taxon>
        <taxon>Hexapoda</taxon>
        <taxon>Insecta</taxon>
        <taxon>Pterygota</taxon>
        <taxon>Neoptera</taxon>
        <taxon>Endopterygota</taxon>
        <taxon>Coleoptera</taxon>
        <taxon>Polyphaga</taxon>
        <taxon>Cucujiformia</taxon>
        <taxon>Chrysomeloidea</taxon>
        <taxon>Chrysomelidae</taxon>
        <taxon>Bruchinae</taxon>
        <taxon>Bruchini</taxon>
        <taxon>Callosobruchus</taxon>
    </lineage>
</organism>
<gene>
    <name evidence="1" type="ORF">CALMAC_LOCUS12460</name>
</gene>
<dbReference type="Proteomes" id="UP000410492">
    <property type="component" value="Unassembled WGS sequence"/>
</dbReference>
<name>A0A653CWM4_CALMS</name>
<accession>A0A653CWM4</accession>
<dbReference type="EMBL" id="CAACVG010009151">
    <property type="protein sequence ID" value="VEN52268.1"/>
    <property type="molecule type" value="Genomic_DNA"/>
</dbReference>
<protein>
    <submittedName>
        <fullName evidence="1">Uncharacterized protein</fullName>
    </submittedName>
</protein>
<evidence type="ECO:0000313" key="2">
    <source>
        <dbReference type="Proteomes" id="UP000410492"/>
    </source>
</evidence>
<sequence>MWVPRKSTFLENTDPEPNYAHLLKNIWPESSFNRPLRAFSSVVLPQPLGPITASTCPGRTKPSTSCRTCLPPTLTVMPLNARWTGNGRWSVIRHGKWTVADVSTLEQTKSGLVIS</sequence>
<evidence type="ECO:0000313" key="1">
    <source>
        <dbReference type="EMBL" id="VEN52268.1"/>
    </source>
</evidence>
<reference evidence="1 2" key="1">
    <citation type="submission" date="2019-01" db="EMBL/GenBank/DDBJ databases">
        <authorList>
            <person name="Sayadi A."/>
        </authorList>
    </citation>
    <scope>NUCLEOTIDE SEQUENCE [LARGE SCALE GENOMIC DNA]</scope>
</reference>
<keyword evidence="2" id="KW-1185">Reference proteome</keyword>
<dbReference type="AlphaFoldDB" id="A0A653CWM4"/>